<dbReference type="PANTHER" id="PTHR22893:SF91">
    <property type="entry name" value="NADPH DEHYDROGENASE 2-RELATED"/>
    <property type="match status" value="1"/>
</dbReference>
<evidence type="ECO:0000313" key="4">
    <source>
        <dbReference type="Proteomes" id="UP001642405"/>
    </source>
</evidence>
<dbReference type="EMBL" id="CAWUHB010000092">
    <property type="protein sequence ID" value="CAK7235018.1"/>
    <property type="molecule type" value="Genomic_DNA"/>
</dbReference>
<sequence length="381" mass="41646">MASTTSSSRLFRPLKIGSKTLQHRIALLPLTRNRNDNEHTPITIMEKYYADRASVPGTLIISEATATSYEEQSKRNIPGINTEKQVAAWTKIIDGVHAKGSVHFQQLFALGRTSDIDYAKERGLPYRSASGVPLEGVDTAPTPMTETEILQTIQDFVASSKNAVAAGADGVEIHAAHGYLLDQFLSSSSNKRTDKWGGSIENRARLTLEVVKAVSAAIGPEKVAIRFSPFAGFQGVAKDDIEELYTYLVKTIKELVPTFAYLSLVEVRGDPGEVVLGLKPANEGKTLDFLLEAWDNFAPVVVAGAYTPESAVAAVDGRYGKYDVIVGFGRPYLANPDLVYRVQHGIPLNKYNRSTFYLVMSDVGYNDYPFSQEFLAAKIGA</sequence>
<dbReference type="InterPro" id="IPR001155">
    <property type="entry name" value="OxRdtase_FMN_N"/>
</dbReference>
<gene>
    <name evidence="3" type="ORF">SCUCBS95973_009128</name>
</gene>
<dbReference type="Pfam" id="PF00724">
    <property type="entry name" value="Oxidored_FMN"/>
    <property type="match status" value="1"/>
</dbReference>
<dbReference type="InterPro" id="IPR045247">
    <property type="entry name" value="Oye-like"/>
</dbReference>
<dbReference type="Gene3D" id="3.20.20.70">
    <property type="entry name" value="Aldolase class I"/>
    <property type="match status" value="1"/>
</dbReference>
<dbReference type="CDD" id="cd02933">
    <property type="entry name" value="OYE_like_FMN"/>
    <property type="match status" value="1"/>
</dbReference>
<dbReference type="Proteomes" id="UP001642405">
    <property type="component" value="Unassembled WGS sequence"/>
</dbReference>
<organism evidence="3 4">
    <name type="scientific">Sporothrix curviconia</name>
    <dbReference type="NCBI Taxonomy" id="1260050"/>
    <lineage>
        <taxon>Eukaryota</taxon>
        <taxon>Fungi</taxon>
        <taxon>Dikarya</taxon>
        <taxon>Ascomycota</taxon>
        <taxon>Pezizomycotina</taxon>
        <taxon>Sordariomycetes</taxon>
        <taxon>Sordariomycetidae</taxon>
        <taxon>Ophiostomatales</taxon>
        <taxon>Ophiostomataceae</taxon>
        <taxon>Sporothrix</taxon>
    </lineage>
</organism>
<feature type="domain" description="NADH:flavin oxidoreductase/NADH oxidase N-terminal" evidence="2">
    <location>
        <begin position="10"/>
        <end position="349"/>
    </location>
</feature>
<dbReference type="SUPFAM" id="SSF51395">
    <property type="entry name" value="FMN-linked oxidoreductases"/>
    <property type="match status" value="1"/>
</dbReference>
<name>A0ABP0CSE5_9PEZI</name>
<dbReference type="PANTHER" id="PTHR22893">
    <property type="entry name" value="NADH OXIDOREDUCTASE-RELATED"/>
    <property type="match status" value="1"/>
</dbReference>
<dbReference type="InterPro" id="IPR013785">
    <property type="entry name" value="Aldolase_TIM"/>
</dbReference>
<protein>
    <recommendedName>
        <fullName evidence="2">NADH:flavin oxidoreductase/NADH oxidase N-terminal domain-containing protein</fullName>
    </recommendedName>
</protein>
<accession>A0ABP0CSE5</accession>
<evidence type="ECO:0000313" key="3">
    <source>
        <dbReference type="EMBL" id="CAK7235018.1"/>
    </source>
</evidence>
<reference evidence="3 4" key="1">
    <citation type="submission" date="2024-01" db="EMBL/GenBank/DDBJ databases">
        <authorList>
            <person name="Allen C."/>
            <person name="Tagirdzhanova G."/>
        </authorList>
    </citation>
    <scope>NUCLEOTIDE SEQUENCE [LARGE SCALE GENOMIC DNA]</scope>
</reference>
<evidence type="ECO:0000256" key="1">
    <source>
        <dbReference type="ARBA" id="ARBA00022630"/>
    </source>
</evidence>
<proteinExistence type="predicted"/>
<comment type="caution">
    <text evidence="3">The sequence shown here is derived from an EMBL/GenBank/DDBJ whole genome shotgun (WGS) entry which is preliminary data.</text>
</comment>
<keyword evidence="4" id="KW-1185">Reference proteome</keyword>
<evidence type="ECO:0000259" key="2">
    <source>
        <dbReference type="Pfam" id="PF00724"/>
    </source>
</evidence>
<keyword evidence="1" id="KW-0285">Flavoprotein</keyword>